<sequence>MSKVGLIKVQMKVVFFALALVPMIEVSGQSAQDIQTQLEPSRRGASVPPAPNASKLELTERQAVARARSEYSGNVLRISLVGNGANRRYQIRMEKEGKVFTLFVHARTGKITRGG</sequence>
<evidence type="ECO:0000313" key="5">
    <source>
        <dbReference type="Proteomes" id="UP000051934"/>
    </source>
</evidence>
<evidence type="ECO:0000256" key="2">
    <source>
        <dbReference type="SAM" id="SignalP"/>
    </source>
</evidence>
<proteinExistence type="predicted"/>
<comment type="caution">
    <text evidence="4">The sequence shown here is derived from an EMBL/GenBank/DDBJ whole genome shotgun (WGS) entry which is preliminary data.</text>
</comment>
<evidence type="ECO:0000259" key="3">
    <source>
        <dbReference type="Pfam" id="PF03413"/>
    </source>
</evidence>
<reference evidence="4 5" key="1">
    <citation type="submission" date="2015-10" db="EMBL/GenBank/DDBJ databases">
        <title>Metagenome-Assembled Genomes uncover a global brackish microbiome.</title>
        <authorList>
            <person name="Hugerth L.W."/>
            <person name="Larsson J."/>
            <person name="Alneberg J."/>
            <person name="Lindh M.V."/>
            <person name="Legrand C."/>
            <person name="Pinhassi J."/>
            <person name="Andersson A.F."/>
        </authorList>
    </citation>
    <scope>NUCLEOTIDE SEQUENCE [LARGE SCALE GENOMIC DNA]</scope>
    <source>
        <strain evidence="4">BACL4 MAG-120507-bin80</strain>
    </source>
</reference>
<dbReference type="Proteomes" id="UP000051934">
    <property type="component" value="Unassembled WGS sequence"/>
</dbReference>
<dbReference type="Pfam" id="PF03413">
    <property type="entry name" value="PepSY"/>
    <property type="match status" value="1"/>
</dbReference>
<dbReference type="AlphaFoldDB" id="A0A0R2SIY9"/>
<accession>A0A0R2SIY9</accession>
<dbReference type="Gene3D" id="3.10.450.40">
    <property type="match status" value="1"/>
</dbReference>
<organism evidence="4 5">
    <name type="scientific">OM182 bacterium BACL3 MAG-120507-bin80</name>
    <dbReference type="NCBI Taxonomy" id="1655577"/>
    <lineage>
        <taxon>Bacteria</taxon>
        <taxon>Pseudomonadati</taxon>
        <taxon>Pseudomonadota</taxon>
        <taxon>Gammaproteobacteria</taxon>
        <taxon>OMG group</taxon>
        <taxon>OM182 clade</taxon>
    </lineage>
</organism>
<dbReference type="InterPro" id="IPR025711">
    <property type="entry name" value="PepSY"/>
</dbReference>
<dbReference type="EMBL" id="LIBB01000057">
    <property type="protein sequence ID" value="KRO72611.1"/>
    <property type="molecule type" value="Genomic_DNA"/>
</dbReference>
<protein>
    <recommendedName>
        <fullName evidence="3">PepSY domain-containing protein</fullName>
    </recommendedName>
</protein>
<name>A0A0R2SIY9_9GAMM</name>
<feature type="signal peptide" evidence="2">
    <location>
        <begin position="1"/>
        <end position="19"/>
    </location>
</feature>
<feature type="region of interest" description="Disordered" evidence="1">
    <location>
        <begin position="35"/>
        <end position="56"/>
    </location>
</feature>
<feature type="chain" id="PRO_5006586960" description="PepSY domain-containing protein" evidence="2">
    <location>
        <begin position="20"/>
        <end position="115"/>
    </location>
</feature>
<keyword evidence="2" id="KW-0732">Signal</keyword>
<feature type="domain" description="PepSY" evidence="3">
    <location>
        <begin position="58"/>
        <end position="112"/>
    </location>
</feature>
<gene>
    <name evidence="4" type="ORF">ABR69_03475</name>
</gene>
<evidence type="ECO:0000256" key="1">
    <source>
        <dbReference type="SAM" id="MobiDB-lite"/>
    </source>
</evidence>
<evidence type="ECO:0000313" key="4">
    <source>
        <dbReference type="EMBL" id="KRO72611.1"/>
    </source>
</evidence>